<organism evidence="7 8">
    <name type="scientific">Pseudobutyrivibrio ruminis DSM 9787</name>
    <dbReference type="NCBI Taxonomy" id="1123011"/>
    <lineage>
        <taxon>Bacteria</taxon>
        <taxon>Bacillati</taxon>
        <taxon>Bacillota</taxon>
        <taxon>Clostridia</taxon>
        <taxon>Lachnospirales</taxon>
        <taxon>Lachnospiraceae</taxon>
        <taxon>Pseudobutyrivibrio</taxon>
    </lineage>
</organism>
<sequence length="330" mass="34854">MLGGLALFLYGMKLMGDGLQALASGKMTQILERLTNKTIYGVLLGAGVTAVIQSSSATTVMVISFVNSGIMSLRQAVGVIMGANIGTTVTSWMLSMVGIESDAVLIKMLKPSSFAPILAMIGVVLYMKAKENAKRINISHLLIGFSVLIFGMDAMSASMEPLAHSPYFENMLVAVSNPLFGIIVGMVFTAIIQSSSASVGILQALSLTGAVSFGAALPIILGQNIGTCSTALLSSVGASKNARRASMIHLYFNVVGVTVFTLAFYGLNMIFNFEFLTAAVGPVAIAVIHSVFNIGSTMIIYPFSKHLVRLAEYTVPDDRVSTGYSSLHKI</sequence>
<dbReference type="InterPro" id="IPR004633">
    <property type="entry name" value="NaPi_cotrn-rel/YqeW-like"/>
</dbReference>
<reference evidence="7 8" key="1">
    <citation type="submission" date="2017-08" db="EMBL/GenBank/DDBJ databases">
        <authorList>
            <person name="de Groot N.N."/>
        </authorList>
    </citation>
    <scope>NUCLEOTIDE SEQUENCE [LARGE SCALE GENOMIC DNA]</scope>
    <source>
        <strain evidence="7 8">DSM 9787</strain>
    </source>
</reference>
<dbReference type="Pfam" id="PF02690">
    <property type="entry name" value="Na_Pi_cotrans"/>
    <property type="match status" value="1"/>
</dbReference>
<evidence type="ECO:0000313" key="8">
    <source>
        <dbReference type="Proteomes" id="UP000219563"/>
    </source>
</evidence>
<feature type="transmembrane region" description="Helical" evidence="6">
    <location>
        <begin position="171"/>
        <end position="192"/>
    </location>
</feature>
<keyword evidence="5 6" id="KW-0472">Membrane</keyword>
<dbReference type="PANTHER" id="PTHR10010">
    <property type="entry name" value="SOLUTE CARRIER FAMILY 34 SODIUM PHOSPHATE , MEMBER 2-RELATED"/>
    <property type="match status" value="1"/>
</dbReference>
<dbReference type="EMBL" id="OBMR01000006">
    <property type="protein sequence ID" value="SOC03849.1"/>
    <property type="molecule type" value="Genomic_DNA"/>
</dbReference>
<proteinExistence type="predicted"/>
<dbReference type="InterPro" id="IPR003841">
    <property type="entry name" value="Na/Pi_transpt"/>
</dbReference>
<feature type="transmembrane region" description="Helical" evidence="6">
    <location>
        <begin position="111"/>
        <end position="129"/>
    </location>
</feature>
<dbReference type="GO" id="GO:0005886">
    <property type="term" value="C:plasma membrane"/>
    <property type="evidence" value="ECO:0007669"/>
    <property type="project" value="UniProtKB-SubCell"/>
</dbReference>
<evidence type="ECO:0000256" key="3">
    <source>
        <dbReference type="ARBA" id="ARBA00022692"/>
    </source>
</evidence>
<evidence type="ECO:0000256" key="5">
    <source>
        <dbReference type="ARBA" id="ARBA00023136"/>
    </source>
</evidence>
<evidence type="ECO:0000256" key="1">
    <source>
        <dbReference type="ARBA" id="ARBA00004651"/>
    </source>
</evidence>
<dbReference type="NCBIfam" id="NF037997">
    <property type="entry name" value="Na_Pi_symport"/>
    <property type="match status" value="1"/>
</dbReference>
<evidence type="ECO:0000256" key="2">
    <source>
        <dbReference type="ARBA" id="ARBA00022475"/>
    </source>
</evidence>
<keyword evidence="4 6" id="KW-1133">Transmembrane helix</keyword>
<evidence type="ECO:0000313" key="7">
    <source>
        <dbReference type="EMBL" id="SOC03849.1"/>
    </source>
</evidence>
<dbReference type="AlphaFoldDB" id="A0A285SDE3"/>
<dbReference type="GO" id="GO:0044341">
    <property type="term" value="P:sodium-dependent phosphate transport"/>
    <property type="evidence" value="ECO:0007669"/>
    <property type="project" value="InterPro"/>
</dbReference>
<dbReference type="Proteomes" id="UP000219563">
    <property type="component" value="Unassembled WGS sequence"/>
</dbReference>
<feature type="transmembrane region" description="Helical" evidence="6">
    <location>
        <begin position="283"/>
        <end position="303"/>
    </location>
</feature>
<evidence type="ECO:0000256" key="4">
    <source>
        <dbReference type="ARBA" id="ARBA00022989"/>
    </source>
</evidence>
<feature type="transmembrane region" description="Helical" evidence="6">
    <location>
        <begin position="40"/>
        <end position="66"/>
    </location>
</feature>
<gene>
    <name evidence="7" type="ORF">SAMN02910411_1959</name>
</gene>
<keyword evidence="3 6" id="KW-0812">Transmembrane</keyword>
<keyword evidence="2" id="KW-1003">Cell membrane</keyword>
<feature type="transmembrane region" description="Helical" evidence="6">
    <location>
        <begin position="141"/>
        <end position="159"/>
    </location>
</feature>
<dbReference type="PANTHER" id="PTHR10010:SF46">
    <property type="entry name" value="SODIUM-DEPENDENT PHOSPHATE TRANSPORT PROTEIN 2B"/>
    <property type="match status" value="1"/>
</dbReference>
<evidence type="ECO:0000256" key="6">
    <source>
        <dbReference type="SAM" id="Phobius"/>
    </source>
</evidence>
<accession>A0A285SDE3</accession>
<dbReference type="GO" id="GO:0005436">
    <property type="term" value="F:sodium:phosphate symporter activity"/>
    <property type="evidence" value="ECO:0007669"/>
    <property type="project" value="InterPro"/>
</dbReference>
<name>A0A285SDE3_9FIRM</name>
<dbReference type="NCBIfam" id="TIGR00704">
    <property type="entry name" value="NaPi_cotrn_rel"/>
    <property type="match status" value="1"/>
</dbReference>
<comment type="subcellular location">
    <subcellularLocation>
        <location evidence="1">Cell membrane</location>
        <topology evidence="1">Multi-pass membrane protein</topology>
    </subcellularLocation>
</comment>
<feature type="transmembrane region" description="Helical" evidence="6">
    <location>
        <begin position="250"/>
        <end position="271"/>
    </location>
</feature>
<feature type="transmembrane region" description="Helical" evidence="6">
    <location>
        <begin position="78"/>
        <end position="99"/>
    </location>
</feature>
<protein>
    <submittedName>
        <fullName evidence="7">Na/Pi-cotransporter</fullName>
    </submittedName>
</protein>